<comment type="similarity">
    <text evidence="4">Belongs to the multicopper oxidase family.</text>
</comment>
<dbReference type="AlphaFoldDB" id="A0A2G8SA14"/>
<dbReference type="Pfam" id="PF07732">
    <property type="entry name" value="Cu-oxidase_3"/>
    <property type="match status" value="1"/>
</dbReference>
<dbReference type="PANTHER" id="PTHR11709:SF511">
    <property type="entry name" value="LACCASE"/>
    <property type="match status" value="1"/>
</dbReference>
<evidence type="ECO:0000256" key="11">
    <source>
        <dbReference type="ARBA" id="ARBA00023157"/>
    </source>
</evidence>
<dbReference type="FunFam" id="2.60.40.420:FF:000125">
    <property type="entry name" value="Laccase 2"/>
    <property type="match status" value="1"/>
</dbReference>
<dbReference type="InterPro" id="IPR011706">
    <property type="entry name" value="Cu-oxidase_C"/>
</dbReference>
<proteinExistence type="inferred from homology"/>
<dbReference type="PANTHER" id="PTHR11709">
    <property type="entry name" value="MULTI-COPPER OXIDASE"/>
    <property type="match status" value="1"/>
</dbReference>
<protein>
    <recommendedName>
        <fullName evidence="5">laccase</fullName>
        <ecNumber evidence="5">1.10.3.2</ecNumber>
    </recommendedName>
</protein>
<dbReference type="PROSITE" id="PS00079">
    <property type="entry name" value="MULTICOPPER_OXIDASE1"/>
    <property type="match status" value="1"/>
</dbReference>
<organism evidence="18 19">
    <name type="scientific">Ganoderma sinense ZZ0214-1</name>
    <dbReference type="NCBI Taxonomy" id="1077348"/>
    <lineage>
        <taxon>Eukaryota</taxon>
        <taxon>Fungi</taxon>
        <taxon>Dikarya</taxon>
        <taxon>Basidiomycota</taxon>
        <taxon>Agaricomycotina</taxon>
        <taxon>Agaricomycetes</taxon>
        <taxon>Polyporales</taxon>
        <taxon>Polyporaceae</taxon>
        <taxon>Ganoderma</taxon>
    </lineage>
</organism>
<dbReference type="Gene3D" id="2.60.40.420">
    <property type="entry name" value="Cupredoxins - blue copper proteins"/>
    <property type="match status" value="3"/>
</dbReference>
<evidence type="ECO:0000256" key="10">
    <source>
        <dbReference type="ARBA" id="ARBA00023008"/>
    </source>
</evidence>
<keyword evidence="6" id="KW-0964">Secreted</keyword>
<dbReference type="GO" id="GO:0046274">
    <property type="term" value="P:lignin catabolic process"/>
    <property type="evidence" value="ECO:0007669"/>
    <property type="project" value="UniProtKB-KW"/>
</dbReference>
<feature type="domain" description="Plastocyanin-like" evidence="15">
    <location>
        <begin position="164"/>
        <end position="314"/>
    </location>
</feature>
<reference evidence="18 19" key="1">
    <citation type="journal article" date="2015" name="Sci. Rep.">
        <title>Chromosome-level genome map provides insights into diverse defense mechanisms in the medicinal fungus Ganoderma sinense.</title>
        <authorList>
            <person name="Zhu Y."/>
            <person name="Xu J."/>
            <person name="Sun C."/>
            <person name="Zhou S."/>
            <person name="Xu H."/>
            <person name="Nelson D.R."/>
            <person name="Qian J."/>
            <person name="Song J."/>
            <person name="Luo H."/>
            <person name="Xiang L."/>
            <person name="Li Y."/>
            <person name="Xu Z."/>
            <person name="Ji A."/>
            <person name="Wang L."/>
            <person name="Lu S."/>
            <person name="Hayward A."/>
            <person name="Sun W."/>
            <person name="Li X."/>
            <person name="Schwartz D.C."/>
            <person name="Wang Y."/>
            <person name="Chen S."/>
        </authorList>
    </citation>
    <scope>NUCLEOTIDE SEQUENCE [LARGE SCALE GENOMIC DNA]</scope>
    <source>
        <strain evidence="18 19">ZZ0214-1</strain>
    </source>
</reference>
<keyword evidence="12" id="KW-0325">Glycoprotein</keyword>
<evidence type="ECO:0000256" key="12">
    <source>
        <dbReference type="ARBA" id="ARBA00023180"/>
    </source>
</evidence>
<dbReference type="FunFam" id="2.60.40.420:FF:000112">
    <property type="entry name" value="Laccase B"/>
    <property type="match status" value="1"/>
</dbReference>
<keyword evidence="19" id="KW-1185">Reference proteome</keyword>
<evidence type="ECO:0000259" key="16">
    <source>
        <dbReference type="Pfam" id="PF07731"/>
    </source>
</evidence>
<dbReference type="GO" id="GO:0052716">
    <property type="term" value="F:hydroquinone:oxygen oxidoreductase activity"/>
    <property type="evidence" value="ECO:0007669"/>
    <property type="project" value="UniProtKB-EC"/>
</dbReference>
<comment type="catalytic activity">
    <reaction evidence="1">
        <text>4 hydroquinone + O2 = 4 benzosemiquinone + 2 H2O</text>
        <dbReference type="Rhea" id="RHEA:11276"/>
        <dbReference type="ChEBI" id="CHEBI:15377"/>
        <dbReference type="ChEBI" id="CHEBI:15379"/>
        <dbReference type="ChEBI" id="CHEBI:17594"/>
        <dbReference type="ChEBI" id="CHEBI:17977"/>
        <dbReference type="EC" id="1.10.3.2"/>
    </reaction>
</comment>
<evidence type="ECO:0000313" key="19">
    <source>
        <dbReference type="Proteomes" id="UP000230002"/>
    </source>
</evidence>
<evidence type="ECO:0000256" key="5">
    <source>
        <dbReference type="ARBA" id="ARBA00012297"/>
    </source>
</evidence>
<dbReference type="InterPro" id="IPR033138">
    <property type="entry name" value="Cu_oxidase_CS"/>
</dbReference>
<dbReference type="EC" id="1.10.3.2" evidence="5"/>
<dbReference type="InterPro" id="IPR045087">
    <property type="entry name" value="Cu-oxidase_fam"/>
</dbReference>
<keyword evidence="11" id="KW-1015">Disulfide bond</keyword>
<dbReference type="FunFam" id="2.60.40.420:FF:000045">
    <property type="entry name" value="Laccase 2"/>
    <property type="match status" value="1"/>
</dbReference>
<dbReference type="GO" id="GO:0005507">
    <property type="term" value="F:copper ion binding"/>
    <property type="evidence" value="ECO:0007669"/>
    <property type="project" value="InterPro"/>
</dbReference>
<dbReference type="Pfam" id="PF07731">
    <property type="entry name" value="Cu-oxidase_2"/>
    <property type="match status" value="1"/>
</dbReference>
<dbReference type="STRING" id="1077348.A0A2G8SA14"/>
<keyword evidence="7" id="KW-0479">Metal-binding</keyword>
<accession>A0A2G8SA14</accession>
<evidence type="ECO:0000256" key="2">
    <source>
        <dbReference type="ARBA" id="ARBA00001935"/>
    </source>
</evidence>
<feature type="signal peptide" evidence="14">
    <location>
        <begin position="1"/>
        <end position="21"/>
    </location>
</feature>
<evidence type="ECO:0000313" key="18">
    <source>
        <dbReference type="EMBL" id="PIL30428.1"/>
    </source>
</evidence>
<dbReference type="EMBL" id="AYKW01000015">
    <property type="protein sequence ID" value="PIL30428.1"/>
    <property type="molecule type" value="Genomic_DNA"/>
</dbReference>
<feature type="domain" description="Plastocyanin-like" evidence="16">
    <location>
        <begin position="376"/>
        <end position="502"/>
    </location>
</feature>
<comment type="subcellular location">
    <subcellularLocation>
        <location evidence="3">Secreted</location>
    </subcellularLocation>
</comment>
<dbReference type="Pfam" id="PF00394">
    <property type="entry name" value="Cu-oxidase"/>
    <property type="match status" value="1"/>
</dbReference>
<sequence>MAPFQSLLSFVTLLFAASAYAGIGPVTNLVISNADIAPDGFTRAAVVVNGVAPGPLITGNVSDRFQLNVVDQLTNHTMLKSTSIHWHGFFQKGTNWADGPAFVNQCPIASGNSFLYDFQVPGQSGTYWYHSHLSTQYCDGLRGPFVVYDPNDPLLSMYDVDDDSTVITLMDWYHTAARLGAAFPTSDSTLINGLGRSPGNSTADLAVITVTQGKRHVSFRRSSARVYRFRLVSISCDPNYTFSIDGHDLTVIEADGIETEPVTVNAIQIFVGQRYSFVLTANQTVDNYWIRANPNVGNVGFTDGINSAILRYDDADPIDPVTSQQTTQNLLLETDLHPFVARTTPGSPTQGGVDMAINFAFNFNGSRFFINNETFVPPTVPVLLQILSGAQTAQDLLPSGSVYELPLNSSIELTFPATTAAPGDPHPFHLHGHAFAVVRSAGSTAYNYDNPVWRDVVSTGSPAAGDNVTIRFQTDNPGPWFLHCHIDFHLEAGFAVVMAEDSPDATAANPVPQAWSDLCPTYNTLSADDL</sequence>
<keyword evidence="14" id="KW-0732">Signal</keyword>
<evidence type="ECO:0000256" key="9">
    <source>
        <dbReference type="ARBA" id="ARBA00023002"/>
    </source>
</evidence>
<evidence type="ECO:0000259" key="15">
    <source>
        <dbReference type="Pfam" id="PF00394"/>
    </source>
</evidence>
<evidence type="ECO:0000256" key="7">
    <source>
        <dbReference type="ARBA" id="ARBA00022723"/>
    </source>
</evidence>
<evidence type="ECO:0000256" key="13">
    <source>
        <dbReference type="ARBA" id="ARBA00023185"/>
    </source>
</evidence>
<keyword evidence="13" id="KW-0439">Lignin degradation</keyword>
<evidence type="ECO:0000256" key="14">
    <source>
        <dbReference type="SAM" id="SignalP"/>
    </source>
</evidence>
<evidence type="ECO:0000256" key="1">
    <source>
        <dbReference type="ARBA" id="ARBA00000349"/>
    </source>
</evidence>
<evidence type="ECO:0000256" key="4">
    <source>
        <dbReference type="ARBA" id="ARBA00010609"/>
    </source>
</evidence>
<dbReference type="Proteomes" id="UP000230002">
    <property type="component" value="Unassembled WGS sequence"/>
</dbReference>
<comment type="caution">
    <text evidence="18">The sequence shown here is derived from an EMBL/GenBank/DDBJ whole genome shotgun (WGS) entry which is preliminary data.</text>
</comment>
<evidence type="ECO:0000256" key="8">
    <source>
        <dbReference type="ARBA" id="ARBA00022737"/>
    </source>
</evidence>
<dbReference type="InterPro" id="IPR001117">
    <property type="entry name" value="Cu-oxidase_2nd"/>
</dbReference>
<dbReference type="InterPro" id="IPR008972">
    <property type="entry name" value="Cupredoxin"/>
</dbReference>
<dbReference type="InterPro" id="IPR011707">
    <property type="entry name" value="Cu-oxidase-like_N"/>
</dbReference>
<evidence type="ECO:0000256" key="6">
    <source>
        <dbReference type="ARBA" id="ARBA00022525"/>
    </source>
</evidence>
<dbReference type="GO" id="GO:0005576">
    <property type="term" value="C:extracellular region"/>
    <property type="evidence" value="ECO:0007669"/>
    <property type="project" value="UniProtKB-SubCell"/>
</dbReference>
<feature type="domain" description="Plastocyanin-like" evidence="17">
    <location>
        <begin position="32"/>
        <end position="151"/>
    </location>
</feature>
<dbReference type="CDD" id="cd13856">
    <property type="entry name" value="CuRO_1_Tv-LCC_like"/>
    <property type="match status" value="1"/>
</dbReference>
<evidence type="ECO:0000259" key="17">
    <source>
        <dbReference type="Pfam" id="PF07732"/>
    </source>
</evidence>
<feature type="chain" id="PRO_5013580544" description="laccase" evidence="14">
    <location>
        <begin position="22"/>
        <end position="530"/>
    </location>
</feature>
<keyword evidence="8" id="KW-0677">Repeat</keyword>
<evidence type="ECO:0000256" key="3">
    <source>
        <dbReference type="ARBA" id="ARBA00004613"/>
    </source>
</evidence>
<dbReference type="CDD" id="cd13903">
    <property type="entry name" value="CuRO_3_Tv-LCC_like"/>
    <property type="match status" value="1"/>
</dbReference>
<gene>
    <name evidence="18" type="ORF">GSI_07615</name>
</gene>
<dbReference type="OrthoDB" id="2121828at2759"/>
<keyword evidence="10" id="KW-0186">Copper</keyword>
<dbReference type="SUPFAM" id="SSF49503">
    <property type="entry name" value="Cupredoxins"/>
    <property type="match status" value="3"/>
</dbReference>
<name>A0A2G8SA14_9APHY</name>
<keyword evidence="9" id="KW-0560">Oxidoreductase</keyword>
<comment type="cofactor">
    <cofactor evidence="2">
        <name>Cu cation</name>
        <dbReference type="ChEBI" id="CHEBI:23378"/>
    </cofactor>
</comment>